<feature type="domain" description="Carbohydrate kinase PfkB" evidence="5">
    <location>
        <begin position="10"/>
        <end position="288"/>
    </location>
</feature>
<dbReference type="GO" id="GO:0016301">
    <property type="term" value="F:kinase activity"/>
    <property type="evidence" value="ECO:0007669"/>
    <property type="project" value="UniProtKB-KW"/>
</dbReference>
<keyword evidence="2 4" id="KW-0808">Transferase</keyword>
<organism evidence="6 7">
    <name type="scientific">Limimaricola litoreus</name>
    <dbReference type="NCBI Taxonomy" id="2955316"/>
    <lineage>
        <taxon>Bacteria</taxon>
        <taxon>Pseudomonadati</taxon>
        <taxon>Pseudomonadota</taxon>
        <taxon>Alphaproteobacteria</taxon>
        <taxon>Rhodobacterales</taxon>
        <taxon>Paracoccaceae</taxon>
        <taxon>Limimaricola</taxon>
    </lineage>
</organism>
<evidence type="ECO:0000256" key="1">
    <source>
        <dbReference type="ARBA" id="ARBA00010688"/>
    </source>
</evidence>
<dbReference type="Pfam" id="PF00294">
    <property type="entry name" value="PfkB"/>
    <property type="match status" value="1"/>
</dbReference>
<dbReference type="PROSITE" id="PS00584">
    <property type="entry name" value="PFKB_KINASES_2"/>
    <property type="match status" value="1"/>
</dbReference>
<sequence length="309" mass="32594">MPPVSRPPLLLCVGDIDMDIIIRVPEPPGRDQKVDGERVAQTPGGMAANVAVGARRLGTPVRMLGAVGDDAMGREALAALTTEGLDLDHVVTRANTPTFFCVIMVDRAGEKSLVKAISEAYLPRVTDLTPAAFEGATHVHLTFTRPELVAATVARARAVGATVSLDLEAADLPPPGAGIGALLKDIDLLFVSEHSRAEAERRFGSLATRDDQAIATTLSARGARLERGGTCHEVPGHEVEVVDTSGAGDAFAAAFLHTWLQGRDDLIALRFANAAAALSTRAYGAQAGLARLEEVEALMHHISDRRTHA</sequence>
<reference evidence="6" key="1">
    <citation type="submission" date="2022-06" db="EMBL/GenBank/DDBJ databases">
        <title>Limimaricola sediminis sp. nov., isolated from an intertidal sediment.</title>
        <authorList>
            <person name="Shao X."/>
        </authorList>
    </citation>
    <scope>NUCLEOTIDE SEQUENCE</scope>
    <source>
        <strain evidence="6">ASW11-118</strain>
    </source>
</reference>
<dbReference type="PANTHER" id="PTHR10584">
    <property type="entry name" value="SUGAR KINASE"/>
    <property type="match status" value="1"/>
</dbReference>
<dbReference type="InterPro" id="IPR029056">
    <property type="entry name" value="Ribokinase-like"/>
</dbReference>
<evidence type="ECO:0000313" key="7">
    <source>
        <dbReference type="Proteomes" id="UP001139477"/>
    </source>
</evidence>
<dbReference type="Gene3D" id="3.40.1190.20">
    <property type="match status" value="1"/>
</dbReference>
<dbReference type="GO" id="GO:0006796">
    <property type="term" value="P:phosphate-containing compound metabolic process"/>
    <property type="evidence" value="ECO:0007669"/>
    <property type="project" value="UniProtKB-ARBA"/>
</dbReference>
<dbReference type="Proteomes" id="UP001139477">
    <property type="component" value="Unassembled WGS sequence"/>
</dbReference>
<protein>
    <submittedName>
        <fullName evidence="6">Carbohydrate kinase family protein</fullName>
    </submittedName>
</protein>
<dbReference type="InterPro" id="IPR011611">
    <property type="entry name" value="PfkB_dom"/>
</dbReference>
<keyword evidence="3 4" id="KW-0418">Kinase</keyword>
<keyword evidence="7" id="KW-1185">Reference proteome</keyword>
<dbReference type="SUPFAM" id="SSF53613">
    <property type="entry name" value="Ribokinase-like"/>
    <property type="match status" value="1"/>
</dbReference>
<dbReference type="InterPro" id="IPR002173">
    <property type="entry name" value="Carboh/pur_kinase_PfkB_CS"/>
</dbReference>
<evidence type="ECO:0000259" key="5">
    <source>
        <dbReference type="Pfam" id="PF00294"/>
    </source>
</evidence>
<proteinExistence type="inferred from homology"/>
<dbReference type="AlphaFoldDB" id="A0A9X2JQ29"/>
<dbReference type="PRINTS" id="PR00990">
    <property type="entry name" value="RIBOKINASE"/>
</dbReference>
<dbReference type="EMBL" id="JAMYXC010000018">
    <property type="protein sequence ID" value="MCP1167131.1"/>
    <property type="molecule type" value="Genomic_DNA"/>
</dbReference>
<dbReference type="PANTHER" id="PTHR10584:SF166">
    <property type="entry name" value="RIBOKINASE"/>
    <property type="match status" value="1"/>
</dbReference>
<dbReference type="InterPro" id="IPR002139">
    <property type="entry name" value="Ribo/fructo_kinase"/>
</dbReference>
<name>A0A9X2JQ29_9RHOB</name>
<comment type="similarity">
    <text evidence="1 4">Belongs to the carbohydrate kinase PfkB family.</text>
</comment>
<accession>A0A9X2JQ29</accession>
<evidence type="ECO:0000256" key="2">
    <source>
        <dbReference type="ARBA" id="ARBA00022679"/>
    </source>
</evidence>
<gene>
    <name evidence="6" type="ORF">NHG85_01080</name>
</gene>
<evidence type="ECO:0000313" key="6">
    <source>
        <dbReference type="EMBL" id="MCP1167131.1"/>
    </source>
</evidence>
<evidence type="ECO:0000256" key="4">
    <source>
        <dbReference type="RuleBase" id="RU003704"/>
    </source>
</evidence>
<comment type="caution">
    <text evidence="6">The sequence shown here is derived from an EMBL/GenBank/DDBJ whole genome shotgun (WGS) entry which is preliminary data.</text>
</comment>
<dbReference type="RefSeq" id="WP_253328980.1">
    <property type="nucleotide sequence ID" value="NZ_JAMYXC010000018.1"/>
</dbReference>
<evidence type="ECO:0000256" key="3">
    <source>
        <dbReference type="ARBA" id="ARBA00022777"/>
    </source>
</evidence>